<dbReference type="Pfam" id="PF00248">
    <property type="entry name" value="Aldo_ket_red"/>
    <property type="match status" value="1"/>
</dbReference>
<comment type="similarity">
    <text evidence="3">Belongs to the aldo/keto reductase family. Aldo/keto reductase 2 subfamily.</text>
</comment>
<evidence type="ECO:0000256" key="1">
    <source>
        <dbReference type="ARBA" id="ARBA00022857"/>
    </source>
</evidence>
<protein>
    <recommendedName>
        <fullName evidence="5">NADP-dependent oxidoreductase domain-containing protein</fullName>
    </recommendedName>
</protein>
<evidence type="ECO:0000256" key="2">
    <source>
        <dbReference type="ARBA" id="ARBA00023002"/>
    </source>
</evidence>
<evidence type="ECO:0000256" key="3">
    <source>
        <dbReference type="ARBA" id="ARBA00038157"/>
    </source>
</evidence>
<feature type="region of interest" description="Disordered" evidence="4">
    <location>
        <begin position="1"/>
        <end position="40"/>
    </location>
</feature>
<evidence type="ECO:0000259" key="5">
    <source>
        <dbReference type="Pfam" id="PF00248"/>
    </source>
</evidence>
<dbReference type="InterPro" id="IPR023210">
    <property type="entry name" value="NADP_OxRdtase_dom"/>
</dbReference>
<dbReference type="EMBL" id="JAXOVC010000016">
    <property type="protein sequence ID" value="KAK4493604.1"/>
    <property type="molecule type" value="Genomic_DNA"/>
</dbReference>
<dbReference type="PANTHER" id="PTHR43364">
    <property type="entry name" value="NADH-SPECIFIC METHYLGLYOXAL REDUCTASE-RELATED"/>
    <property type="match status" value="1"/>
</dbReference>
<sequence>MRVTDELTGQFESQRGQSGHPQNLDIPQEDSDKMSEDPSFFLPPKPSSLLGYHRILSPTAAVKVSPLALGGLSLGNAWSATYGRNEEPEKLLDAYISLGGNFLDISNADHAEETEKIVGEWMQKRNNRDQMVIATKYTAGYKKHDRANVPLQSNYAGNSAKSLHISVRDSLQKLATEYIDLLYVQWWDFATSVEEVMRHLHALVMDRQVLYLGISNAPAWVVVKANMFARTNGLTPFSVYQGKWNAGFRDLEAEIVLMCEDQGMGIVPYGVFGGGQLRTSLQREADRSAGAALAGTTRKPKFMSERHIKLSEVLEDIGQEHGTSLQAVVR</sequence>
<feature type="compositionally biased region" description="Polar residues" evidence="4">
    <location>
        <begin position="10"/>
        <end position="21"/>
    </location>
</feature>
<proteinExistence type="inferred from homology"/>
<dbReference type="SUPFAM" id="SSF51430">
    <property type="entry name" value="NAD(P)-linked oxidoreductase"/>
    <property type="match status" value="1"/>
</dbReference>
<dbReference type="InterPro" id="IPR036812">
    <property type="entry name" value="NAD(P)_OxRdtase_dom_sf"/>
</dbReference>
<gene>
    <name evidence="6" type="ORF">PRZ48_015271</name>
</gene>
<dbReference type="InterPro" id="IPR050523">
    <property type="entry name" value="AKR_Detox_Biosynth"/>
</dbReference>
<keyword evidence="1" id="KW-0521">NADP</keyword>
<evidence type="ECO:0000313" key="7">
    <source>
        <dbReference type="Proteomes" id="UP001305779"/>
    </source>
</evidence>
<organism evidence="6 7">
    <name type="scientific">Zasmidium cellare</name>
    <name type="common">Wine cellar mold</name>
    <name type="synonym">Racodium cellare</name>
    <dbReference type="NCBI Taxonomy" id="395010"/>
    <lineage>
        <taxon>Eukaryota</taxon>
        <taxon>Fungi</taxon>
        <taxon>Dikarya</taxon>
        <taxon>Ascomycota</taxon>
        <taxon>Pezizomycotina</taxon>
        <taxon>Dothideomycetes</taxon>
        <taxon>Dothideomycetidae</taxon>
        <taxon>Mycosphaerellales</taxon>
        <taxon>Mycosphaerellaceae</taxon>
        <taxon>Zasmidium</taxon>
    </lineage>
</organism>
<comment type="caution">
    <text evidence="6">The sequence shown here is derived from an EMBL/GenBank/DDBJ whole genome shotgun (WGS) entry which is preliminary data.</text>
</comment>
<keyword evidence="7" id="KW-1185">Reference proteome</keyword>
<reference evidence="6 7" key="1">
    <citation type="journal article" date="2023" name="G3 (Bethesda)">
        <title>A chromosome-level genome assembly of Zasmidium syzygii isolated from banana leaves.</title>
        <authorList>
            <person name="van Westerhoven A.C."/>
            <person name="Mehrabi R."/>
            <person name="Talebi R."/>
            <person name="Steentjes M.B.F."/>
            <person name="Corcolon B."/>
            <person name="Chong P.A."/>
            <person name="Kema G.H.J."/>
            <person name="Seidl M.F."/>
        </authorList>
    </citation>
    <scope>NUCLEOTIDE SEQUENCE [LARGE SCALE GENOMIC DNA]</scope>
    <source>
        <strain evidence="6 7">P124</strain>
    </source>
</reference>
<keyword evidence="2" id="KW-0560">Oxidoreductase</keyword>
<evidence type="ECO:0000313" key="6">
    <source>
        <dbReference type="EMBL" id="KAK4493604.1"/>
    </source>
</evidence>
<accession>A0ABR0DWW5</accession>
<evidence type="ECO:0000256" key="4">
    <source>
        <dbReference type="SAM" id="MobiDB-lite"/>
    </source>
</evidence>
<dbReference type="Gene3D" id="3.20.20.100">
    <property type="entry name" value="NADP-dependent oxidoreductase domain"/>
    <property type="match status" value="1"/>
</dbReference>
<dbReference type="Proteomes" id="UP001305779">
    <property type="component" value="Unassembled WGS sequence"/>
</dbReference>
<name>A0ABR0DWW5_ZASCE</name>
<feature type="domain" description="NADP-dependent oxidoreductase" evidence="5">
    <location>
        <begin position="66"/>
        <end position="328"/>
    </location>
</feature>
<dbReference type="PANTHER" id="PTHR43364:SF7">
    <property type="entry name" value="NADP-DEPENDENT OXIDOREDUCTASE DOMAIN-CONTAINING PROTEIN-RELATED"/>
    <property type="match status" value="1"/>
</dbReference>